<evidence type="ECO:0000313" key="8">
    <source>
        <dbReference type="Proteomes" id="UP000092931"/>
    </source>
</evidence>
<reference evidence="7 8" key="1">
    <citation type="submission" date="2016-02" db="EMBL/GenBank/DDBJ databases">
        <title>Comparison of Clostridium stercorarium subspecies using comparative genomics and transcriptomics.</title>
        <authorList>
            <person name="Schellenberg J."/>
            <person name="Thallinger G."/>
            <person name="Levin D.B."/>
            <person name="Zhang X."/>
            <person name="Alvare G."/>
            <person name="Fristensky B."/>
            <person name="Sparling R."/>
        </authorList>
    </citation>
    <scope>NUCLEOTIDE SEQUENCE [LARGE SCALE GENOMIC DNA]</scope>
    <source>
        <strain evidence="7 8">DSM 9219</strain>
    </source>
</reference>
<evidence type="ECO:0000256" key="3">
    <source>
        <dbReference type="ARBA" id="ARBA00022692"/>
    </source>
</evidence>
<feature type="transmembrane region" description="Helical" evidence="6">
    <location>
        <begin position="461"/>
        <end position="486"/>
    </location>
</feature>
<dbReference type="EMBL" id="CP014673">
    <property type="protein sequence ID" value="ANX00217.1"/>
    <property type="molecule type" value="Genomic_DNA"/>
</dbReference>
<feature type="transmembrane region" description="Helical" evidence="6">
    <location>
        <begin position="395"/>
        <end position="416"/>
    </location>
</feature>
<feature type="transmembrane region" description="Helical" evidence="6">
    <location>
        <begin position="338"/>
        <end position="356"/>
    </location>
</feature>
<feature type="transmembrane region" description="Helical" evidence="6">
    <location>
        <begin position="50"/>
        <end position="70"/>
    </location>
</feature>
<feature type="transmembrane region" description="Helical" evidence="6">
    <location>
        <begin position="161"/>
        <end position="187"/>
    </location>
</feature>
<dbReference type="PANTHER" id="PTHR30250:SF26">
    <property type="entry name" value="PSMA PROTEIN"/>
    <property type="match status" value="1"/>
</dbReference>
<dbReference type="RefSeq" id="WP_065820474.1">
    <property type="nucleotide sequence ID" value="NZ_CP014673.1"/>
</dbReference>
<feature type="transmembrane region" description="Helical" evidence="6">
    <location>
        <begin position="122"/>
        <end position="140"/>
    </location>
</feature>
<feature type="transmembrane region" description="Helical" evidence="6">
    <location>
        <begin position="302"/>
        <end position="326"/>
    </location>
</feature>
<evidence type="ECO:0000256" key="4">
    <source>
        <dbReference type="ARBA" id="ARBA00022989"/>
    </source>
</evidence>
<evidence type="ECO:0000256" key="5">
    <source>
        <dbReference type="ARBA" id="ARBA00023136"/>
    </source>
</evidence>
<dbReference type="Proteomes" id="UP000092931">
    <property type="component" value="Chromosome"/>
</dbReference>
<feature type="transmembrane region" description="Helical" evidence="6">
    <location>
        <begin position="20"/>
        <end position="38"/>
    </location>
</feature>
<gene>
    <name evidence="7" type="ORF">CSTERLE_00720</name>
</gene>
<proteinExistence type="predicted"/>
<evidence type="ECO:0000256" key="1">
    <source>
        <dbReference type="ARBA" id="ARBA00004651"/>
    </source>
</evidence>
<name>A0A1B1YHH3_THEST</name>
<evidence type="ECO:0000256" key="6">
    <source>
        <dbReference type="SAM" id="Phobius"/>
    </source>
</evidence>
<keyword evidence="4 6" id="KW-1133">Transmembrane helix</keyword>
<evidence type="ECO:0000313" key="7">
    <source>
        <dbReference type="EMBL" id="ANX00217.1"/>
    </source>
</evidence>
<organism evidence="7 8">
    <name type="scientific">Thermoclostridium stercorarium subsp. leptospartum DSM 9219</name>
    <dbReference type="NCBI Taxonomy" id="1346611"/>
    <lineage>
        <taxon>Bacteria</taxon>
        <taxon>Bacillati</taxon>
        <taxon>Bacillota</taxon>
        <taxon>Clostridia</taxon>
        <taxon>Eubacteriales</taxon>
        <taxon>Oscillospiraceae</taxon>
        <taxon>Thermoclostridium</taxon>
    </lineage>
</organism>
<evidence type="ECO:0008006" key="9">
    <source>
        <dbReference type="Google" id="ProtNLM"/>
    </source>
</evidence>
<keyword evidence="2" id="KW-1003">Cell membrane</keyword>
<feature type="transmembrane region" description="Helical" evidence="6">
    <location>
        <begin position="91"/>
        <end position="110"/>
    </location>
</feature>
<feature type="transmembrane region" description="Helical" evidence="6">
    <location>
        <begin position="437"/>
        <end position="455"/>
    </location>
</feature>
<dbReference type="AlphaFoldDB" id="A0A1B1YHH3"/>
<comment type="subcellular location">
    <subcellularLocation>
        <location evidence="1">Cell membrane</location>
        <topology evidence="1">Multi-pass membrane protein</topology>
    </subcellularLocation>
</comment>
<protein>
    <recommendedName>
        <fullName evidence="9">Polysaccharide biosynthesis protein</fullName>
    </recommendedName>
</protein>
<keyword evidence="5 6" id="KW-0472">Membrane</keyword>
<dbReference type="InterPro" id="IPR050833">
    <property type="entry name" value="Poly_Biosynth_Transport"/>
</dbReference>
<accession>A0A1B1YHH3</accession>
<evidence type="ECO:0000256" key="2">
    <source>
        <dbReference type="ARBA" id="ARBA00022475"/>
    </source>
</evidence>
<keyword evidence="3 6" id="KW-0812">Transmembrane</keyword>
<sequence length="507" mass="58727">MSRTENSIKNIKYSISGQIIALISNFITRTVFIKILSAEYLGLSGLFSNILSILSLAELGIGSAIVYSMYKPLARNDRYKLKALMDLYKRAYIFIGLSILVVGTAITPFLEFFIKDMPNIPAVKFYYLLYVINAGLSYFFSYKRSILIADQKKYIDSSYHYLFLCLRNVLQIFILIFTKNFLLYLLIQVLETLTENIVISKRVDNIYPFIKVKDKIRLDDEDKKIIVKNTKAMILHKIGSIIVYGTDNILISKFVGIIEVGLYSNYLLIINILNQLYEIIFQSVTASIGNLAATEDNDKNVFIFNCINFFGYWLYAFSSICLINLINPFIRLWAGREYLFSMQTVLIIVINFYLSGMRKSVLTFRDALGLFWYDRYKPLLESVINLVVSIMLGKYYGITGILLGTMVSTLSTCFWIEPYVLYKYGFHNSIYNYFKKYLKYTIVMIFAGVITWFASSIFASYSIVGFIGKAIICAVVPNIIFLIIYYRTKEFRYLFDKIRPIIFKQIK</sequence>
<dbReference type="GO" id="GO:0005886">
    <property type="term" value="C:plasma membrane"/>
    <property type="evidence" value="ECO:0007669"/>
    <property type="project" value="UniProtKB-SubCell"/>
</dbReference>
<dbReference type="PANTHER" id="PTHR30250">
    <property type="entry name" value="PST FAMILY PREDICTED COLANIC ACID TRANSPORTER"/>
    <property type="match status" value="1"/>
</dbReference>